<gene>
    <name evidence="5" type="ORF">B0T14DRAFT_440517</name>
</gene>
<comment type="caution">
    <text evidence="5">The sequence shown here is derived from an EMBL/GenBank/DDBJ whole genome shotgun (WGS) entry which is preliminary data.</text>
</comment>
<evidence type="ECO:0000313" key="6">
    <source>
        <dbReference type="Proteomes" id="UP001175000"/>
    </source>
</evidence>
<accession>A0AA39WBW2</accession>
<evidence type="ECO:0000313" key="5">
    <source>
        <dbReference type="EMBL" id="KAK0610915.1"/>
    </source>
</evidence>
<dbReference type="Proteomes" id="UP001175000">
    <property type="component" value="Unassembled WGS sequence"/>
</dbReference>
<dbReference type="InterPro" id="IPR050316">
    <property type="entry name" value="Tyrosinase/Hemocyanin"/>
</dbReference>
<evidence type="ECO:0000259" key="4">
    <source>
        <dbReference type="PROSITE" id="PS00498"/>
    </source>
</evidence>
<dbReference type="PANTHER" id="PTHR11474:SF125">
    <property type="entry name" value="N-ACETYL-6-HYDROXYTRYPTOPHAN OXIDASE IVOB-RELATED"/>
    <property type="match status" value="1"/>
</dbReference>
<name>A0AA39WBW2_9PEZI</name>
<dbReference type="PROSITE" id="PS00498">
    <property type="entry name" value="TYROSINASE_2"/>
    <property type="match status" value="1"/>
</dbReference>
<evidence type="ECO:0000256" key="3">
    <source>
        <dbReference type="SAM" id="SignalP"/>
    </source>
</evidence>
<dbReference type="SUPFAM" id="SSF48056">
    <property type="entry name" value="Di-copper centre-containing domain"/>
    <property type="match status" value="1"/>
</dbReference>
<sequence length="393" mass="42923">MLLKTSLCLAAAVSSVSAFKCTVPDFGQYAVDSGLALTGLSSIALSSALTETKGACRQNNVKFRQEWRTLSPNQRKNFISSVKCLQKKPSVFAPGVVPGSKSLYDDFVFVHLNQTVTIHLTGNFLTWHRYFIHTYEKELQKCGYNGNLPYWEWGYDVNDPRKSPVFDGSDTSLGSDGVSIPHQGMQLMFPGATTPLVLPPGTGGGCIAKGPFKDMQIRLGPVAVPQYGSPNTTGVADPIQDNPRCVTRDLNAYIAKQWASFRNTTELILYKNTIGLFQGELTGDPRTSSNPVGGHGAGHYIMGGDPGSDPFISPGDPAFYLHHAQVDRVYWIWQNLDFDDRQGVWGTTFLFDLVPSPNTTVNDIVDLSPLAPPVTIKSLMNTVGNSPLCYAYI</sequence>
<feature type="chain" id="PRO_5041428264" description="Tyrosinase copper-binding domain-containing protein" evidence="3">
    <location>
        <begin position="19"/>
        <end position="393"/>
    </location>
</feature>
<dbReference type="GO" id="GO:0016491">
    <property type="term" value="F:oxidoreductase activity"/>
    <property type="evidence" value="ECO:0007669"/>
    <property type="project" value="UniProtKB-KW"/>
</dbReference>
<evidence type="ECO:0000256" key="2">
    <source>
        <dbReference type="ARBA" id="ARBA00023002"/>
    </source>
</evidence>
<evidence type="ECO:0000256" key="1">
    <source>
        <dbReference type="ARBA" id="ARBA00022723"/>
    </source>
</evidence>
<keyword evidence="2" id="KW-0560">Oxidoreductase</keyword>
<dbReference type="InterPro" id="IPR008922">
    <property type="entry name" value="Di-copper_centre_dom_sf"/>
</dbReference>
<dbReference type="AlphaFoldDB" id="A0AA39WBW2"/>
<feature type="domain" description="Tyrosinase copper-binding" evidence="4">
    <location>
        <begin position="316"/>
        <end position="327"/>
    </location>
</feature>
<keyword evidence="1" id="KW-0479">Metal-binding</keyword>
<keyword evidence="3" id="KW-0732">Signal</keyword>
<dbReference type="InterPro" id="IPR002227">
    <property type="entry name" value="Tyrosinase_Cu-bd"/>
</dbReference>
<dbReference type="Gene3D" id="1.10.1280.10">
    <property type="entry name" value="Di-copper center containing domain from catechol oxidase"/>
    <property type="match status" value="1"/>
</dbReference>
<dbReference type="EMBL" id="JAULSU010000007">
    <property type="protein sequence ID" value="KAK0610915.1"/>
    <property type="molecule type" value="Genomic_DNA"/>
</dbReference>
<dbReference type="Pfam" id="PF00264">
    <property type="entry name" value="Tyrosinase"/>
    <property type="match status" value="1"/>
</dbReference>
<feature type="signal peptide" evidence="3">
    <location>
        <begin position="1"/>
        <end position="18"/>
    </location>
</feature>
<dbReference type="PANTHER" id="PTHR11474">
    <property type="entry name" value="TYROSINASE FAMILY MEMBER"/>
    <property type="match status" value="1"/>
</dbReference>
<reference evidence="5" key="1">
    <citation type="submission" date="2023-06" db="EMBL/GenBank/DDBJ databases">
        <title>Genome-scale phylogeny and comparative genomics of the fungal order Sordariales.</title>
        <authorList>
            <consortium name="Lawrence Berkeley National Laboratory"/>
            <person name="Hensen N."/>
            <person name="Bonometti L."/>
            <person name="Westerberg I."/>
            <person name="Brannstrom I.O."/>
            <person name="Guillou S."/>
            <person name="Cros-Aarteil S."/>
            <person name="Calhoun S."/>
            <person name="Haridas S."/>
            <person name="Kuo A."/>
            <person name="Mondo S."/>
            <person name="Pangilinan J."/>
            <person name="Riley R."/>
            <person name="Labutti K."/>
            <person name="Andreopoulos B."/>
            <person name="Lipzen A."/>
            <person name="Chen C."/>
            <person name="Yanf M."/>
            <person name="Daum C."/>
            <person name="Ng V."/>
            <person name="Clum A."/>
            <person name="Steindorff A."/>
            <person name="Ohm R."/>
            <person name="Martin F."/>
            <person name="Silar P."/>
            <person name="Natvig D."/>
            <person name="Lalanne C."/>
            <person name="Gautier V."/>
            <person name="Ament-Velasquez S.L."/>
            <person name="Kruys A."/>
            <person name="Hutchinson M.I."/>
            <person name="Powell A.J."/>
            <person name="Barry K."/>
            <person name="Miller A.N."/>
            <person name="Grigoriev I.V."/>
            <person name="Debuchy R."/>
            <person name="Gladieux P."/>
            <person name="Thoren M.H."/>
            <person name="Johannesson H."/>
        </authorList>
    </citation>
    <scope>NUCLEOTIDE SEQUENCE</scope>
    <source>
        <strain evidence="5">CBS 606.72</strain>
    </source>
</reference>
<organism evidence="5 6">
    <name type="scientific">Immersiella caudata</name>
    <dbReference type="NCBI Taxonomy" id="314043"/>
    <lineage>
        <taxon>Eukaryota</taxon>
        <taxon>Fungi</taxon>
        <taxon>Dikarya</taxon>
        <taxon>Ascomycota</taxon>
        <taxon>Pezizomycotina</taxon>
        <taxon>Sordariomycetes</taxon>
        <taxon>Sordariomycetidae</taxon>
        <taxon>Sordariales</taxon>
        <taxon>Lasiosphaeriaceae</taxon>
        <taxon>Immersiella</taxon>
    </lineage>
</organism>
<dbReference type="PRINTS" id="PR00092">
    <property type="entry name" value="TYROSINASE"/>
</dbReference>
<proteinExistence type="predicted"/>
<keyword evidence="6" id="KW-1185">Reference proteome</keyword>
<protein>
    <recommendedName>
        <fullName evidence="4">Tyrosinase copper-binding domain-containing protein</fullName>
    </recommendedName>
</protein>
<dbReference type="GO" id="GO:0046872">
    <property type="term" value="F:metal ion binding"/>
    <property type="evidence" value="ECO:0007669"/>
    <property type="project" value="UniProtKB-KW"/>
</dbReference>